<name>A0ABX9WDG3_9ACTN</name>
<accession>A0ABX9WDG3</accession>
<proteinExistence type="predicted"/>
<gene>
    <name evidence="1" type="ORF">EFE23_17450</name>
</gene>
<dbReference type="EMBL" id="RJLN01000048">
    <property type="protein sequence ID" value="RNL97846.1"/>
    <property type="molecule type" value="Genomic_DNA"/>
</dbReference>
<evidence type="ECO:0000313" key="1">
    <source>
        <dbReference type="EMBL" id="RNL97846.1"/>
    </source>
</evidence>
<evidence type="ECO:0000313" key="2">
    <source>
        <dbReference type="Proteomes" id="UP000280698"/>
    </source>
</evidence>
<dbReference type="Proteomes" id="UP000280698">
    <property type="component" value="Unassembled WGS sequence"/>
</dbReference>
<protein>
    <recommendedName>
        <fullName evidence="3">MucB/RseB N-terminal domain-containing protein</fullName>
    </recommendedName>
</protein>
<sequence length="112" mass="11882">MPPAGLAWSAARPPGDDLERLLAAALRAGATPAPARSAVRLREDRTADRTVDVIEVRTGGTALRYWVDRGGLLRRLELRTGRGVWAQLDLTPGRVPALPGAGGRAAAKPGRR</sequence>
<organism evidence="1 2">
    <name type="scientific">Micromonospora solifontis</name>
    <dbReference type="NCBI Taxonomy" id="2487138"/>
    <lineage>
        <taxon>Bacteria</taxon>
        <taxon>Bacillati</taxon>
        <taxon>Actinomycetota</taxon>
        <taxon>Actinomycetes</taxon>
        <taxon>Micromonosporales</taxon>
        <taxon>Micromonosporaceae</taxon>
        <taxon>Micromonospora</taxon>
    </lineage>
</organism>
<evidence type="ECO:0008006" key="3">
    <source>
        <dbReference type="Google" id="ProtNLM"/>
    </source>
</evidence>
<comment type="caution">
    <text evidence="1">The sequence shown here is derived from an EMBL/GenBank/DDBJ whole genome shotgun (WGS) entry which is preliminary data.</text>
</comment>
<keyword evidence="2" id="KW-1185">Reference proteome</keyword>
<reference evidence="1 2" key="1">
    <citation type="submission" date="2018-11" db="EMBL/GenBank/DDBJ databases">
        <title>Micromonospora sp. PPF5-17, a new actinomycetes isolated from a hot spring soil.</title>
        <authorList>
            <person name="Thawai C."/>
        </authorList>
    </citation>
    <scope>NUCLEOTIDE SEQUENCE [LARGE SCALE GENOMIC DNA]</scope>
    <source>
        <strain evidence="1 2">PPF5-17</strain>
    </source>
</reference>